<accession>A0A7E4ZZT1</accession>
<sequence>MGAGAHTLRLLMLGVCIERYLSTLWLTQYDGRKFVLIGILLVIVEAGFGIILSVAQLYFQLAILVHVQNNFIHIAMAVITVVDILPSSSSCFQVWVGCSLYRVIEKHNNGPQMFVTERIESVTSLRYNGPAPPPSLTNCLFMLFERVARCLITYEEKRRDARSAKQLRKRSLL</sequence>
<evidence type="ECO:0000256" key="1">
    <source>
        <dbReference type="SAM" id="Phobius"/>
    </source>
</evidence>
<feature type="transmembrane region" description="Helical" evidence="1">
    <location>
        <begin position="71"/>
        <end position="96"/>
    </location>
</feature>
<reference evidence="3" key="2">
    <citation type="submission" date="2020-10" db="UniProtKB">
        <authorList>
            <consortium name="WormBaseParasite"/>
        </authorList>
    </citation>
    <scope>IDENTIFICATION</scope>
</reference>
<keyword evidence="1" id="KW-0472">Membrane</keyword>
<dbReference type="WBParaSite" id="Pan_g5199.t1">
    <property type="protein sequence ID" value="Pan_g5199.t1"/>
    <property type="gene ID" value="Pan_g5199"/>
</dbReference>
<evidence type="ECO:0000313" key="2">
    <source>
        <dbReference type="Proteomes" id="UP000492821"/>
    </source>
</evidence>
<name>A0A7E4ZZT1_PANRE</name>
<keyword evidence="2" id="KW-1185">Reference proteome</keyword>
<feature type="transmembrane region" description="Helical" evidence="1">
    <location>
        <begin position="34"/>
        <end position="59"/>
    </location>
</feature>
<organism evidence="2 3">
    <name type="scientific">Panagrellus redivivus</name>
    <name type="common">Microworm</name>
    <dbReference type="NCBI Taxonomy" id="6233"/>
    <lineage>
        <taxon>Eukaryota</taxon>
        <taxon>Metazoa</taxon>
        <taxon>Ecdysozoa</taxon>
        <taxon>Nematoda</taxon>
        <taxon>Chromadorea</taxon>
        <taxon>Rhabditida</taxon>
        <taxon>Tylenchina</taxon>
        <taxon>Panagrolaimomorpha</taxon>
        <taxon>Panagrolaimoidea</taxon>
        <taxon>Panagrolaimidae</taxon>
        <taxon>Panagrellus</taxon>
    </lineage>
</organism>
<dbReference type="AlphaFoldDB" id="A0A7E4ZZT1"/>
<keyword evidence="1" id="KW-1133">Transmembrane helix</keyword>
<protein>
    <submittedName>
        <fullName evidence="3">Transmembrane protein</fullName>
    </submittedName>
</protein>
<proteinExistence type="predicted"/>
<evidence type="ECO:0000313" key="3">
    <source>
        <dbReference type="WBParaSite" id="Pan_g5199.t1"/>
    </source>
</evidence>
<keyword evidence="1" id="KW-0812">Transmembrane</keyword>
<dbReference type="Proteomes" id="UP000492821">
    <property type="component" value="Unassembled WGS sequence"/>
</dbReference>
<reference evidence="2" key="1">
    <citation type="journal article" date="2013" name="Genetics">
        <title>The draft genome and transcriptome of Panagrellus redivivus are shaped by the harsh demands of a free-living lifestyle.</title>
        <authorList>
            <person name="Srinivasan J."/>
            <person name="Dillman A.R."/>
            <person name="Macchietto M.G."/>
            <person name="Heikkinen L."/>
            <person name="Lakso M."/>
            <person name="Fracchia K.M."/>
            <person name="Antoshechkin I."/>
            <person name="Mortazavi A."/>
            <person name="Wong G."/>
            <person name="Sternberg P.W."/>
        </authorList>
    </citation>
    <scope>NUCLEOTIDE SEQUENCE [LARGE SCALE GENOMIC DNA]</scope>
    <source>
        <strain evidence="2">MT8872</strain>
    </source>
</reference>